<sequence>MRELLLVRKLEEEQAKRKPREAPSDSASALELSDTTDSLDAEQSIQSKQPDSSQLDNNLMFSEQTHVIAEDAKHINDHETNIDTVKDVAPGESVISDDQQKSLSTIEPSIHSTHNDSLSGEVTFVDVEAVGSLKPDDGIEGTDESEDLDLTTVSSVDNENKMNGGSTELQTKRASLKEFFLHKQSFSFSKDNFTDNLALDPHLENVEVQSSSSQTLINNSTTDGNNSNNLLEKSNQVAKEQLNPEIDNNTSQVKVESSDLPPRKDSTELSKSAQESCELSPDEKRQRAAAARATQRKELRNLMRQKKMQKQSEDVDVVIMEPTNKPTANDDVQLSNDPPTVVIDSAEQEEKTSASVEQEFETIWLESRFSFSFLITIFNLHSTISRIKRSKIKSASADYDSDGSIDLDVLIAENSDLDTGSMQLNDDGLNDDDDNFWNIDTSELERHLTPSTTPLRLPSPDPQAASTMFSASRPFSMIAEEDENLSDTPLEVDGQEVDDILNTFSNSNGFNCTPILKPSSPSPVPSPFPSLSGGKPGIPVGMPKTVFASHFSPSPLSPTSSRASSVGDPDEYETMSNGSYTSVRSASSIKSGASGIRRPSTTTGLRAPSRAGSHMTVSSRITTNRVDQNTPVRPRSMSVVSNSSTEESTTSSRGATSPSRIASPTHGLHMSMYSISQSRSGTNNGRTRSMSRISNSSADDVLVRPTSNGSSNMRSLSRAGSHIGTIKSPGVVQSRIRDSMQSTSVAATKVASSARPTSQLQQSPTGLVRPSSRASLVKSPVPSTTTSGLGSFSESQKNTPIKKSRPQSIHVSNQTIKHEQSPKSNTGRNTPSGIRSPSSGLRSISYLGGRQSSDSLSSHDDYLMFTPPESPTGASETDSLTSLTSSVSYGSSPGRGTSPIPPYNTSMISPTSIIASKPSKRSSMISSPNGISRLPSAKVTPSKLMSPNSIVASQTTTGLRPPSQIGYRKTKGSKE</sequence>
<feature type="compositionally biased region" description="Low complexity" evidence="1">
    <location>
        <begin position="582"/>
        <end position="597"/>
    </location>
</feature>
<gene>
    <name evidence="2" type="ORF">AMORRO_LOCUS5162</name>
</gene>
<feature type="compositionally biased region" description="Polar residues" evidence="1">
    <location>
        <begin position="822"/>
        <end position="842"/>
    </location>
</feature>
<feature type="compositionally biased region" description="Polar residues" evidence="1">
    <location>
        <begin position="781"/>
        <end position="799"/>
    </location>
</feature>
<feature type="compositionally biased region" description="Polar residues" evidence="1">
    <location>
        <begin position="615"/>
        <end position="629"/>
    </location>
</feature>
<evidence type="ECO:0000313" key="2">
    <source>
        <dbReference type="EMBL" id="CAG8541780.1"/>
    </source>
</evidence>
<dbReference type="EMBL" id="CAJVPV010003027">
    <property type="protein sequence ID" value="CAG8541780.1"/>
    <property type="molecule type" value="Genomic_DNA"/>
</dbReference>
<feature type="compositionally biased region" description="Polar residues" evidence="1">
    <location>
        <begin position="755"/>
        <end position="765"/>
    </location>
</feature>
<name>A0A9N9ASP0_9GLOM</name>
<dbReference type="Proteomes" id="UP000789342">
    <property type="component" value="Unassembled WGS sequence"/>
</dbReference>
<comment type="caution">
    <text evidence="2">The sequence shown here is derived from an EMBL/GenBank/DDBJ whole genome shotgun (WGS) entry which is preliminary data.</text>
</comment>
<feature type="compositionally biased region" description="Polar residues" evidence="1">
    <location>
        <begin position="903"/>
        <end position="914"/>
    </location>
</feature>
<feature type="compositionally biased region" description="Basic and acidic residues" evidence="1">
    <location>
        <begin position="1"/>
        <end position="23"/>
    </location>
</feature>
<feature type="compositionally biased region" description="Low complexity" evidence="1">
    <location>
        <begin position="742"/>
        <end position="754"/>
    </location>
</feature>
<evidence type="ECO:0000313" key="3">
    <source>
        <dbReference type="Proteomes" id="UP000789342"/>
    </source>
</evidence>
<feature type="compositionally biased region" description="Polar residues" evidence="1">
    <location>
        <begin position="673"/>
        <end position="698"/>
    </location>
</feature>
<evidence type="ECO:0000256" key="1">
    <source>
        <dbReference type="SAM" id="MobiDB-lite"/>
    </source>
</evidence>
<keyword evidence="3" id="KW-1185">Reference proteome</keyword>
<accession>A0A9N9ASP0</accession>
<feature type="compositionally biased region" description="Polar residues" evidence="1">
    <location>
        <begin position="705"/>
        <end position="715"/>
    </location>
</feature>
<feature type="compositionally biased region" description="Low complexity" evidence="1">
    <location>
        <begin position="630"/>
        <end position="657"/>
    </location>
</feature>
<organism evidence="2 3">
    <name type="scientific">Acaulospora morrowiae</name>
    <dbReference type="NCBI Taxonomy" id="94023"/>
    <lineage>
        <taxon>Eukaryota</taxon>
        <taxon>Fungi</taxon>
        <taxon>Fungi incertae sedis</taxon>
        <taxon>Mucoromycota</taxon>
        <taxon>Glomeromycotina</taxon>
        <taxon>Glomeromycetes</taxon>
        <taxon>Diversisporales</taxon>
        <taxon>Acaulosporaceae</taxon>
        <taxon>Acaulospora</taxon>
    </lineage>
</organism>
<dbReference type="AlphaFoldDB" id="A0A9N9ASP0"/>
<feature type="region of interest" description="Disordered" evidence="1">
    <location>
        <begin position="243"/>
        <end position="294"/>
    </location>
</feature>
<feature type="compositionally biased region" description="Low complexity" evidence="1">
    <location>
        <begin position="875"/>
        <end position="892"/>
    </location>
</feature>
<feature type="compositionally biased region" description="Low complexity" evidence="1">
    <location>
        <begin position="549"/>
        <end position="565"/>
    </location>
</feature>
<feature type="compositionally biased region" description="Polar residues" evidence="1">
    <location>
        <begin position="33"/>
        <end position="62"/>
    </location>
</feature>
<protein>
    <submittedName>
        <fullName evidence="2">2590_t:CDS:1</fullName>
    </submittedName>
</protein>
<reference evidence="2" key="1">
    <citation type="submission" date="2021-06" db="EMBL/GenBank/DDBJ databases">
        <authorList>
            <person name="Kallberg Y."/>
            <person name="Tangrot J."/>
            <person name="Rosling A."/>
        </authorList>
    </citation>
    <scope>NUCLEOTIDE SEQUENCE</scope>
    <source>
        <strain evidence="2">CL551</strain>
    </source>
</reference>
<feature type="compositionally biased region" description="Polar residues" evidence="1">
    <location>
        <begin position="806"/>
        <end position="815"/>
    </location>
</feature>
<feature type="region of interest" description="Disordered" evidence="1">
    <location>
        <begin position="210"/>
        <end position="230"/>
    </location>
</feature>
<dbReference type="OrthoDB" id="2443517at2759"/>
<feature type="compositionally biased region" description="Polar residues" evidence="1">
    <location>
        <begin position="943"/>
        <end position="958"/>
    </location>
</feature>
<feature type="compositionally biased region" description="Polar residues" evidence="1">
    <location>
        <begin position="246"/>
        <end position="255"/>
    </location>
</feature>
<proteinExistence type="predicted"/>
<feature type="region of interest" description="Disordered" evidence="1">
    <location>
        <begin position="1"/>
        <end position="62"/>
    </location>
</feature>
<feature type="compositionally biased region" description="Low complexity" evidence="1">
    <location>
        <begin position="218"/>
        <end position="229"/>
    </location>
</feature>
<feature type="region of interest" description="Disordered" evidence="1">
    <location>
        <begin position="512"/>
        <end position="975"/>
    </location>
</feature>